<comment type="caution">
    <text evidence="2">The sequence shown here is derived from an EMBL/GenBank/DDBJ whole genome shotgun (WGS) entry which is preliminary data.</text>
</comment>
<name>A0AAE1GU43_9NEOP</name>
<reference evidence="2" key="2">
    <citation type="journal article" date="2023" name="BMC Genomics">
        <title>Pest status, molecular evolution, and epigenetic factors derived from the genome assembly of Frankliniella fusca, a thysanopteran phytovirus vector.</title>
        <authorList>
            <person name="Catto M.A."/>
            <person name="Labadie P.E."/>
            <person name="Jacobson A.L."/>
            <person name="Kennedy G.G."/>
            <person name="Srinivasan R."/>
            <person name="Hunt B.G."/>
        </authorList>
    </citation>
    <scope>NUCLEOTIDE SEQUENCE</scope>
    <source>
        <strain evidence="2">PL_HMW_Pooled</strain>
    </source>
</reference>
<protein>
    <submittedName>
        <fullName evidence="2">Uncharacterized protein</fullName>
    </submittedName>
</protein>
<feature type="region of interest" description="Disordered" evidence="1">
    <location>
        <begin position="184"/>
        <end position="216"/>
    </location>
</feature>
<reference evidence="2" key="1">
    <citation type="submission" date="2021-07" db="EMBL/GenBank/DDBJ databases">
        <authorList>
            <person name="Catto M.A."/>
            <person name="Jacobson A."/>
            <person name="Kennedy G."/>
            <person name="Labadie P."/>
            <person name="Hunt B.G."/>
            <person name="Srinivasan R."/>
        </authorList>
    </citation>
    <scope>NUCLEOTIDE SEQUENCE</scope>
    <source>
        <strain evidence="2">PL_HMW_Pooled</strain>
        <tissue evidence="2">Head</tissue>
    </source>
</reference>
<feature type="region of interest" description="Disordered" evidence="1">
    <location>
        <begin position="16"/>
        <end position="66"/>
    </location>
</feature>
<feature type="compositionally biased region" description="Pro residues" evidence="1">
    <location>
        <begin position="19"/>
        <end position="30"/>
    </location>
</feature>
<evidence type="ECO:0000313" key="2">
    <source>
        <dbReference type="EMBL" id="KAK3909400.1"/>
    </source>
</evidence>
<feature type="compositionally biased region" description="Low complexity" evidence="1">
    <location>
        <begin position="143"/>
        <end position="157"/>
    </location>
</feature>
<gene>
    <name evidence="2" type="ORF">KUF71_019455</name>
</gene>
<dbReference type="Proteomes" id="UP001219518">
    <property type="component" value="Unassembled WGS sequence"/>
</dbReference>
<feature type="non-terminal residue" evidence="2">
    <location>
        <position position="216"/>
    </location>
</feature>
<feature type="region of interest" description="Disordered" evidence="1">
    <location>
        <begin position="137"/>
        <end position="160"/>
    </location>
</feature>
<dbReference type="AlphaFoldDB" id="A0AAE1GU43"/>
<proteinExistence type="predicted"/>
<organism evidence="2 3">
    <name type="scientific">Frankliniella fusca</name>
    <dbReference type="NCBI Taxonomy" id="407009"/>
    <lineage>
        <taxon>Eukaryota</taxon>
        <taxon>Metazoa</taxon>
        <taxon>Ecdysozoa</taxon>
        <taxon>Arthropoda</taxon>
        <taxon>Hexapoda</taxon>
        <taxon>Insecta</taxon>
        <taxon>Pterygota</taxon>
        <taxon>Neoptera</taxon>
        <taxon>Paraneoptera</taxon>
        <taxon>Thysanoptera</taxon>
        <taxon>Terebrantia</taxon>
        <taxon>Thripoidea</taxon>
        <taxon>Thripidae</taxon>
        <taxon>Frankliniella</taxon>
    </lineage>
</organism>
<accession>A0AAE1GU43</accession>
<sequence length="216" mass="22335">MEPPTWQVQVHVANFVPLPGDPAPAAPPAQQPQQDALPPPPPPPPAPPVQPPPAIAEDLPDDDMDDYLLGPWAIAMDEDTAAGALAFELPMQEEINIEEPRGNRELDFTIGFRRAPGIAPATSTTVVHSLMLADVPPAGGGPASSSSSKQGPAPAAATRDRDLQIQMELYCDLALAPLAFRHKYQSDGEEPPAAAGAPPTSATAPSTSAAAPSTSA</sequence>
<evidence type="ECO:0000313" key="3">
    <source>
        <dbReference type="Proteomes" id="UP001219518"/>
    </source>
</evidence>
<feature type="compositionally biased region" description="Pro residues" evidence="1">
    <location>
        <begin position="37"/>
        <end position="54"/>
    </location>
</feature>
<keyword evidence="3" id="KW-1185">Reference proteome</keyword>
<dbReference type="EMBL" id="JAHWGI010000100">
    <property type="protein sequence ID" value="KAK3909400.1"/>
    <property type="molecule type" value="Genomic_DNA"/>
</dbReference>
<evidence type="ECO:0000256" key="1">
    <source>
        <dbReference type="SAM" id="MobiDB-lite"/>
    </source>
</evidence>
<feature type="compositionally biased region" description="Low complexity" evidence="1">
    <location>
        <begin position="191"/>
        <end position="216"/>
    </location>
</feature>